<protein>
    <submittedName>
        <fullName evidence="2">Tripartite tricarboxylate transporter substrate binding protein</fullName>
    </submittedName>
</protein>
<dbReference type="InterPro" id="IPR042100">
    <property type="entry name" value="Bug_dom1"/>
</dbReference>
<name>A0ABT2PP07_9BURK</name>
<accession>A0ABT2PP07</accession>
<dbReference type="RefSeq" id="WP_261501440.1">
    <property type="nucleotide sequence ID" value="NZ_JAODYH010000007.1"/>
</dbReference>
<comment type="similarity">
    <text evidence="1">Belongs to the UPF0065 (bug) family.</text>
</comment>
<evidence type="ECO:0000256" key="1">
    <source>
        <dbReference type="ARBA" id="ARBA00006987"/>
    </source>
</evidence>
<keyword evidence="3" id="KW-1185">Reference proteome</keyword>
<dbReference type="PANTHER" id="PTHR42928">
    <property type="entry name" value="TRICARBOXYLATE-BINDING PROTEIN"/>
    <property type="match status" value="1"/>
</dbReference>
<dbReference type="InterPro" id="IPR006311">
    <property type="entry name" value="TAT_signal"/>
</dbReference>
<dbReference type="Gene3D" id="3.40.190.10">
    <property type="entry name" value="Periplasmic binding protein-like II"/>
    <property type="match status" value="1"/>
</dbReference>
<dbReference type="CDD" id="cd07012">
    <property type="entry name" value="PBP2_Bug_TTT"/>
    <property type="match status" value="1"/>
</dbReference>
<dbReference type="PANTHER" id="PTHR42928:SF5">
    <property type="entry name" value="BLR1237 PROTEIN"/>
    <property type="match status" value="1"/>
</dbReference>
<evidence type="ECO:0000313" key="2">
    <source>
        <dbReference type="EMBL" id="MCT9812205.1"/>
    </source>
</evidence>
<evidence type="ECO:0000313" key="3">
    <source>
        <dbReference type="Proteomes" id="UP001525968"/>
    </source>
</evidence>
<organism evidence="2 3">
    <name type="scientific">Acidovorax bellezanensis</name>
    <dbReference type="NCBI Taxonomy" id="2976702"/>
    <lineage>
        <taxon>Bacteria</taxon>
        <taxon>Pseudomonadati</taxon>
        <taxon>Pseudomonadota</taxon>
        <taxon>Betaproteobacteria</taxon>
        <taxon>Burkholderiales</taxon>
        <taxon>Comamonadaceae</taxon>
        <taxon>Acidovorax</taxon>
    </lineage>
</organism>
<dbReference type="PIRSF" id="PIRSF017082">
    <property type="entry name" value="YflP"/>
    <property type="match status" value="1"/>
</dbReference>
<dbReference type="SUPFAM" id="SSF53850">
    <property type="entry name" value="Periplasmic binding protein-like II"/>
    <property type="match status" value="1"/>
</dbReference>
<gene>
    <name evidence="2" type="ORF">N0K08_16280</name>
</gene>
<dbReference type="InterPro" id="IPR005064">
    <property type="entry name" value="BUG"/>
</dbReference>
<dbReference type="Gene3D" id="3.40.190.150">
    <property type="entry name" value="Bordetella uptake gene, domain 1"/>
    <property type="match status" value="1"/>
</dbReference>
<dbReference type="EMBL" id="JAODYH010000007">
    <property type="protein sequence ID" value="MCT9812205.1"/>
    <property type="molecule type" value="Genomic_DNA"/>
</dbReference>
<comment type="caution">
    <text evidence="2">The sequence shown here is derived from an EMBL/GenBank/DDBJ whole genome shotgun (WGS) entry which is preliminary data.</text>
</comment>
<proteinExistence type="inferred from homology"/>
<reference evidence="2 3" key="1">
    <citation type="submission" date="2022-09" db="EMBL/GenBank/DDBJ databases">
        <title>Draft genome of isolate Be4.</title>
        <authorList>
            <person name="Sanchez-Castro I."/>
            <person name="Martinez-Rodriguez P."/>
            <person name="Descostes M."/>
            <person name="Merroun M."/>
        </authorList>
    </citation>
    <scope>NUCLEOTIDE SEQUENCE [LARGE SCALE GENOMIC DNA]</scope>
    <source>
        <strain evidence="2 3">Be4</strain>
    </source>
</reference>
<sequence>MTFDPQKFPINVPALKRRSVLQGAAAWAGAGVLGAAQAQAQTGKSAWPSKPIRIIVPYNAGGSTDVIARTIADAMGKRLGKPVVVENRGGASGILGMDAVAKSPADGHTLLVSLSTSMMVNQLLYTKLPYNPDKDFDLITQISTAPVVMVVHPSVPANNMVELLEYMKANKGKLSYGSWGQGSQAHLAGAYLSKVTGADMTHVAYKGEAPMLQNLLGGQLQMCFAGVAGAKPFVDTGRLKAIGLMGRLRAPTLPKVPTLHEQGLTDEAYSVVGWIGMGAPAGLPSEVIAQLYSMMQEIAKDSKMQEQIMNTGGVAVMGTPAAFQEVYKRDTPIWKALIAAADVKLD</sequence>
<dbReference type="Proteomes" id="UP001525968">
    <property type="component" value="Unassembled WGS sequence"/>
</dbReference>
<dbReference type="PROSITE" id="PS51318">
    <property type="entry name" value="TAT"/>
    <property type="match status" value="1"/>
</dbReference>
<dbReference type="Pfam" id="PF03401">
    <property type="entry name" value="TctC"/>
    <property type="match status" value="1"/>
</dbReference>